<dbReference type="Proteomes" id="UP000095787">
    <property type="component" value="Unassembled WGS sequence"/>
</dbReference>
<dbReference type="RefSeq" id="WP_055158706.1">
    <property type="nucleotide sequence ID" value="NZ_CATVPX010000031.1"/>
</dbReference>
<evidence type="ECO:0000313" key="1">
    <source>
        <dbReference type="EMBL" id="CUN59933.1"/>
    </source>
</evidence>
<organism evidence="1 3">
    <name type="scientific">[Ruminococcus] torques</name>
    <dbReference type="NCBI Taxonomy" id="33039"/>
    <lineage>
        <taxon>Bacteria</taxon>
        <taxon>Bacillati</taxon>
        <taxon>Bacillota</taxon>
        <taxon>Clostridia</taxon>
        <taxon>Lachnospirales</taxon>
        <taxon>Lachnospiraceae</taxon>
        <taxon>Mediterraneibacter</taxon>
    </lineage>
</organism>
<dbReference type="Gene3D" id="3.90.1200.10">
    <property type="match status" value="1"/>
</dbReference>
<sequence>MREEYELEVLEKYDIEVKSTRRIRGAFFCIGSELKSGRAGDFGDCLQSRSVPFGAAGDYDTKERPMLLKETKLSERRALFLYDALSEIERCGNVKVDTPVFTKEGELRAASREGAFYMLKKWYQGRECDVRQEQDVVRAAAKLAVLHKDMEKLAVKIRPGADVQGKNPVEEVRRYNRELKKIRSFIRSRPVKNDFEILFLENFEKMYRTADDILARMETSGCRKLFEESVSKGSVVHGDYNYHNLIMLRDDIAVTDFEHMHTDIQIKDFCYFLRKAMEKNQWKQKTGQKILEAYEEVRPLSEREKEFAALSLAYPGKFKKIAGSYYRSNKAHLSEKNVEKLQICIRQTEEKYEFLSRIFPLNL</sequence>
<dbReference type="Gene3D" id="3.30.200.20">
    <property type="entry name" value="Phosphorylase Kinase, domain 1"/>
    <property type="match status" value="1"/>
</dbReference>
<dbReference type="PANTHER" id="PTHR39179">
    <property type="entry name" value="SPORE COAT PROTEIN I"/>
    <property type="match status" value="1"/>
</dbReference>
<evidence type="ECO:0000313" key="2">
    <source>
        <dbReference type="EMBL" id="RYS81179.1"/>
    </source>
</evidence>
<dbReference type="EMBL" id="CYZO01000003">
    <property type="protein sequence ID" value="CUN59933.1"/>
    <property type="molecule type" value="Genomic_DNA"/>
</dbReference>
<dbReference type="SUPFAM" id="SSF56112">
    <property type="entry name" value="Protein kinase-like (PK-like)"/>
    <property type="match status" value="1"/>
</dbReference>
<reference evidence="1 3" key="1">
    <citation type="submission" date="2015-09" db="EMBL/GenBank/DDBJ databases">
        <authorList>
            <consortium name="Pathogen Informatics"/>
        </authorList>
    </citation>
    <scope>NUCLEOTIDE SEQUENCE [LARGE SCALE GENOMIC DNA]</scope>
    <source>
        <strain evidence="1 3">2789STDY5834841</strain>
    </source>
</reference>
<keyword evidence="1" id="KW-0167">Capsid protein</keyword>
<evidence type="ECO:0000313" key="3">
    <source>
        <dbReference type="Proteomes" id="UP000095787"/>
    </source>
</evidence>
<dbReference type="AlphaFoldDB" id="A0A173Y8D4"/>
<dbReference type="NCBIfam" id="TIGR02906">
    <property type="entry name" value="spore_CotS"/>
    <property type="match status" value="1"/>
</dbReference>
<accession>A0A173Y8D4</accession>
<proteinExistence type="predicted"/>
<gene>
    <name evidence="1" type="primary">cotS</name>
    <name evidence="2" type="ORF">EAI93_03925</name>
    <name evidence="1" type="ORF">ERS852456_00327</name>
</gene>
<dbReference type="InterPro" id="IPR014255">
    <property type="entry name" value="Spore_coat_CotS"/>
</dbReference>
<dbReference type="GO" id="GO:0042601">
    <property type="term" value="C:endospore-forming forespore"/>
    <property type="evidence" value="ECO:0007669"/>
    <property type="project" value="TreeGrafter"/>
</dbReference>
<dbReference type="EMBL" id="RCYR01000004">
    <property type="protein sequence ID" value="RYS81179.1"/>
    <property type="molecule type" value="Genomic_DNA"/>
</dbReference>
<dbReference type="InterPro" id="IPR047175">
    <property type="entry name" value="CotS-like"/>
</dbReference>
<evidence type="ECO:0000313" key="4">
    <source>
        <dbReference type="Proteomes" id="UP000292665"/>
    </source>
</evidence>
<dbReference type="InterPro" id="IPR011009">
    <property type="entry name" value="Kinase-like_dom_sf"/>
</dbReference>
<keyword evidence="1" id="KW-0946">Virion</keyword>
<dbReference type="Proteomes" id="UP000292665">
    <property type="component" value="Unassembled WGS sequence"/>
</dbReference>
<protein>
    <submittedName>
        <fullName evidence="1">Coat protein 40 kDa component 2</fullName>
    </submittedName>
    <submittedName>
        <fullName evidence="2">CotS family spore coat protein</fullName>
    </submittedName>
</protein>
<dbReference type="PANTHER" id="PTHR39179:SF1">
    <property type="entry name" value="SPORE COAT PROTEIN I"/>
    <property type="match status" value="1"/>
</dbReference>
<reference evidence="2 4" key="2">
    <citation type="journal article" date="2019" name="Science, e1252229">
        <title>Invertible promoters mediate bacterial phase variation, antibiotic resistance, and host adaptation in the gut.</title>
        <authorList>
            <person name="Jiang X."/>
            <person name="Hall A.B."/>
            <person name="Arthur T.D."/>
            <person name="Plichta D.R."/>
            <person name="Covington C.T."/>
            <person name="Poyet M."/>
            <person name="Crothers J."/>
            <person name="Moses P.L."/>
            <person name="Tolonen A.C."/>
            <person name="Vlamakis H."/>
            <person name="Alm E.J."/>
            <person name="Xavier R.J."/>
        </authorList>
    </citation>
    <scope>NUCLEOTIDE SEQUENCE [LARGE SCALE GENOMIC DNA]</scope>
    <source>
        <strain evidence="2">Aa_0143</strain>
        <strain evidence="4">aa_0143</strain>
    </source>
</reference>
<name>A0A173Y8D4_9FIRM</name>